<accession>A0ABU3SRI6</accession>
<protein>
    <recommendedName>
        <fullName evidence="4">Lipoprotein</fullName>
    </recommendedName>
</protein>
<proteinExistence type="predicted"/>
<feature type="signal peptide" evidence="1">
    <location>
        <begin position="1"/>
        <end position="22"/>
    </location>
</feature>
<keyword evidence="1" id="KW-0732">Signal</keyword>
<gene>
    <name evidence="2" type="ORF">RS130_00670</name>
</gene>
<dbReference type="EMBL" id="JAWDIO010000001">
    <property type="protein sequence ID" value="MDU0352624.1"/>
    <property type="molecule type" value="Genomic_DNA"/>
</dbReference>
<sequence>MKQLLISTCLLLTMACSSNIDSQPSASLKTTASQSTLTLSADFSNAGTTTTTIYDFFDVSVRTHKGSPFSTPATFGRPPKVNTVRMLGGWRGKNLAADTYQWDGEKFVYNFDAATKRIDNWLSHDWEIFQIVLDNPLGPFKED</sequence>
<reference evidence="2 3" key="1">
    <citation type="submission" date="2023-10" db="EMBL/GenBank/DDBJ databases">
        <title>Glaciecola aquimarina strain GGW-M5 nov., isolated from a coastal seawater.</title>
        <authorList>
            <person name="Bayburt H."/>
            <person name="Kim J.M."/>
            <person name="Choi B.J."/>
            <person name="Jeon C.O."/>
        </authorList>
    </citation>
    <scope>NUCLEOTIDE SEQUENCE [LARGE SCALE GENOMIC DNA]</scope>
    <source>
        <strain evidence="2 3">KCTC 32108</strain>
    </source>
</reference>
<evidence type="ECO:0000313" key="3">
    <source>
        <dbReference type="Proteomes" id="UP001247805"/>
    </source>
</evidence>
<evidence type="ECO:0008006" key="4">
    <source>
        <dbReference type="Google" id="ProtNLM"/>
    </source>
</evidence>
<dbReference type="PROSITE" id="PS51257">
    <property type="entry name" value="PROKAR_LIPOPROTEIN"/>
    <property type="match status" value="1"/>
</dbReference>
<evidence type="ECO:0000313" key="2">
    <source>
        <dbReference type="EMBL" id="MDU0352624.1"/>
    </source>
</evidence>
<comment type="caution">
    <text evidence="2">The sequence shown here is derived from an EMBL/GenBank/DDBJ whole genome shotgun (WGS) entry which is preliminary data.</text>
</comment>
<name>A0ABU3SRI6_9ALTE</name>
<organism evidence="2 3">
    <name type="scientific">Paraglaciecola aquimarina</name>
    <dbReference type="NCBI Taxonomy" id="1235557"/>
    <lineage>
        <taxon>Bacteria</taxon>
        <taxon>Pseudomonadati</taxon>
        <taxon>Pseudomonadota</taxon>
        <taxon>Gammaproteobacteria</taxon>
        <taxon>Alteromonadales</taxon>
        <taxon>Alteromonadaceae</taxon>
        <taxon>Paraglaciecola</taxon>
    </lineage>
</organism>
<dbReference type="Proteomes" id="UP001247805">
    <property type="component" value="Unassembled WGS sequence"/>
</dbReference>
<dbReference type="RefSeq" id="WP_316024335.1">
    <property type="nucleotide sequence ID" value="NZ_JAWDIO010000001.1"/>
</dbReference>
<evidence type="ECO:0000256" key="1">
    <source>
        <dbReference type="SAM" id="SignalP"/>
    </source>
</evidence>
<keyword evidence="3" id="KW-1185">Reference proteome</keyword>
<feature type="chain" id="PRO_5046393235" description="Lipoprotein" evidence="1">
    <location>
        <begin position="23"/>
        <end position="143"/>
    </location>
</feature>